<evidence type="ECO:0000313" key="4">
    <source>
        <dbReference type="Proteomes" id="UP000480275"/>
    </source>
</evidence>
<comment type="caution">
    <text evidence="3">The sequence shown here is derived from an EMBL/GenBank/DDBJ whole genome shotgun (WGS) entry which is preliminary data.</text>
</comment>
<dbReference type="GO" id="GO:0006744">
    <property type="term" value="P:ubiquinone biosynthetic process"/>
    <property type="evidence" value="ECO:0007669"/>
    <property type="project" value="UniProtKB-UniRule"/>
</dbReference>
<dbReference type="HAMAP" id="MF_02215">
    <property type="entry name" value="UbiJ"/>
    <property type="match status" value="1"/>
</dbReference>
<dbReference type="UniPathway" id="UPA00232"/>
<keyword evidence="1" id="KW-0831">Ubiquinone biosynthesis</keyword>
<evidence type="ECO:0000256" key="2">
    <source>
        <dbReference type="SAM" id="MobiDB-lite"/>
    </source>
</evidence>
<dbReference type="OrthoDB" id="8525483at2"/>
<organism evidence="3 4">
    <name type="scientific">Rhodocyclus tenuis</name>
    <name type="common">Rhodospirillum tenue</name>
    <dbReference type="NCBI Taxonomy" id="1066"/>
    <lineage>
        <taxon>Bacteria</taxon>
        <taxon>Pseudomonadati</taxon>
        <taxon>Pseudomonadota</taxon>
        <taxon>Betaproteobacteria</taxon>
        <taxon>Rhodocyclales</taxon>
        <taxon>Rhodocyclaceae</taxon>
        <taxon>Rhodocyclus</taxon>
    </lineage>
</organism>
<dbReference type="AlphaFoldDB" id="A0A6L5JYM0"/>
<reference evidence="3 4" key="1">
    <citation type="submission" date="2019-10" db="EMBL/GenBank/DDBJ databases">
        <title>Whole-genome sequence of the purple nonsulfur photosynthetic bacterium Rhodocyclus tenuis.</title>
        <authorList>
            <person name="Kyndt J.A."/>
            <person name="Meyer T.E."/>
        </authorList>
    </citation>
    <scope>NUCLEOTIDE SEQUENCE [LARGE SCALE GENOMIC DNA]</scope>
    <source>
        <strain evidence="3 4">DSM 110</strain>
    </source>
</reference>
<dbReference type="PANTHER" id="PTHR38693:SF1">
    <property type="entry name" value="UBIQUINONE BIOSYNTHESIS ACCESSORY FACTOR UBIJ"/>
    <property type="match status" value="1"/>
</dbReference>
<proteinExistence type="inferred from homology"/>
<evidence type="ECO:0000256" key="1">
    <source>
        <dbReference type="HAMAP-Rule" id="MF_02215"/>
    </source>
</evidence>
<comment type="pathway">
    <text evidence="1">Cofactor biosynthesis; ubiquinone biosynthesis.</text>
</comment>
<feature type="region of interest" description="Disordered" evidence="2">
    <location>
        <begin position="185"/>
        <end position="211"/>
    </location>
</feature>
<comment type="similarity">
    <text evidence="1">Belongs to the UbiJ family.</text>
</comment>
<comment type="subcellular location">
    <subcellularLocation>
        <location evidence="1">Cytoplasm</location>
    </subcellularLocation>
</comment>
<keyword evidence="1" id="KW-0963">Cytoplasm</keyword>
<protein>
    <recommendedName>
        <fullName evidence="1">Ubiquinone biosynthesis accessory factor UbiJ</fullName>
    </recommendedName>
</protein>
<dbReference type="GO" id="GO:0005737">
    <property type="term" value="C:cytoplasm"/>
    <property type="evidence" value="ECO:0007669"/>
    <property type="project" value="UniProtKB-SubCell"/>
</dbReference>
<dbReference type="InterPro" id="IPR038989">
    <property type="entry name" value="UbiJ"/>
</dbReference>
<name>A0A6L5JYM0_RHOTE</name>
<dbReference type="Proteomes" id="UP000480275">
    <property type="component" value="Unassembled WGS sequence"/>
</dbReference>
<accession>A0A6L5JYM0</accession>
<dbReference type="PANTHER" id="PTHR38693">
    <property type="entry name" value="UBIQUINONE BIOSYNTHESIS PROTEIN UBIJ"/>
    <property type="match status" value="1"/>
</dbReference>
<evidence type="ECO:0000313" key="3">
    <source>
        <dbReference type="EMBL" id="MQY52435.1"/>
    </source>
</evidence>
<sequence>MLLAGALRFVNHLLNGERWARQRLAPFSGRVARVRYRQWSFAVEVGRDGLLAPAVDADAVALVTLHLPEDAASRALSDRASIAGATRIEGSADFAEAIAFVARNLRWDAEDDLSRIVGDIAAHRLVSGGKRFAAWQRDAAQRAAQGIAEYLTFEQPTLVPHHEIDAFCNAVDELRDDLARVEKKLSRLETPSTRSTSSPAPTRTPRGTRED</sequence>
<comment type="function">
    <text evidence="1">Required for ubiquinone (coenzyme Q) biosynthesis. Binds hydrophobic ubiquinone biosynthetic intermediates via its SCP2 domain and is essential for the stability of the Ubi complex. May constitute a docking platform where Ubi enzymes assemble and access their SCP2-bound polyprenyl substrates.</text>
</comment>
<dbReference type="EMBL" id="WIXJ01000010">
    <property type="protein sequence ID" value="MQY52435.1"/>
    <property type="molecule type" value="Genomic_DNA"/>
</dbReference>
<gene>
    <name evidence="1" type="primary">ubiJ</name>
    <name evidence="3" type="ORF">GHK24_11690</name>
</gene>
<feature type="compositionally biased region" description="Low complexity" evidence="2">
    <location>
        <begin position="190"/>
        <end position="205"/>
    </location>
</feature>